<evidence type="ECO:0000256" key="1">
    <source>
        <dbReference type="ARBA" id="ARBA00004123"/>
    </source>
</evidence>
<gene>
    <name evidence="9" type="primary">MED8</name>
    <name evidence="11" type="ORF">AUEXF2481DRAFT_77849</name>
</gene>
<evidence type="ECO:0000256" key="7">
    <source>
        <dbReference type="ARBA" id="ARBA00023242"/>
    </source>
</evidence>
<dbReference type="GO" id="GO:0070847">
    <property type="term" value="C:core mediator complex"/>
    <property type="evidence" value="ECO:0007669"/>
    <property type="project" value="TreeGrafter"/>
</dbReference>
<feature type="compositionally biased region" description="Acidic residues" evidence="10">
    <location>
        <begin position="193"/>
        <end position="203"/>
    </location>
</feature>
<dbReference type="Gene3D" id="6.10.250.2610">
    <property type="match status" value="1"/>
</dbReference>
<comment type="subunit">
    <text evidence="9">Component of the Mediator complex.</text>
</comment>
<comment type="similarity">
    <text evidence="2 9">Belongs to the Mediator complex subunit 8 family.</text>
</comment>
<sequence length="263" mass="29266">MSVETLRTLEQVRQRLNTLANSIGKLLHDLDSNDPLPSWPSLQNSATLLSHNLASLHHTLVNAQPLLAGAHVYPLPSYPGRTQEDLLTQLLRKKLQPQVEDWIANGVRHAANTNQDPAQTNGTSSNGLEPGPPPQQTMTTAQLADLWNWAGPEGNRVARDMGSDAFDDVFTLEEHELGIENVVTGLRRKLWDSDDEDEDEEGDGEGKNTDGKQNDMDIDMVDTVPDHVRRLQRHNVDPSKPPMTIEHILRFALTAREPPNVVQ</sequence>
<keyword evidence="12" id="KW-1185">Reference proteome</keyword>
<name>A0A074ZHC1_AURSE</name>
<evidence type="ECO:0000313" key="12">
    <source>
        <dbReference type="Proteomes" id="UP000030641"/>
    </source>
</evidence>
<dbReference type="Proteomes" id="UP000030641">
    <property type="component" value="Unassembled WGS sequence"/>
</dbReference>
<dbReference type="GeneID" id="25371433"/>
<keyword evidence="4 9" id="KW-0805">Transcription regulation</keyword>
<feature type="region of interest" description="Disordered" evidence="10">
    <location>
        <begin position="192"/>
        <end position="219"/>
    </location>
</feature>
<feature type="compositionally biased region" description="Polar residues" evidence="10">
    <location>
        <begin position="111"/>
        <end position="127"/>
    </location>
</feature>
<evidence type="ECO:0000256" key="5">
    <source>
        <dbReference type="ARBA" id="ARBA00023159"/>
    </source>
</evidence>
<comment type="subcellular location">
    <subcellularLocation>
        <location evidence="1 9">Nucleus</location>
    </subcellularLocation>
</comment>
<evidence type="ECO:0000256" key="8">
    <source>
        <dbReference type="ARBA" id="ARBA00031261"/>
    </source>
</evidence>
<evidence type="ECO:0000313" key="11">
    <source>
        <dbReference type="EMBL" id="KEQ97961.1"/>
    </source>
</evidence>
<dbReference type="HOGENOM" id="CLU_074399_1_0_1"/>
<dbReference type="AlphaFoldDB" id="A0A074ZHC1"/>
<evidence type="ECO:0000256" key="2">
    <source>
        <dbReference type="ARBA" id="ARBA00005716"/>
    </source>
</evidence>
<evidence type="ECO:0000256" key="3">
    <source>
        <dbReference type="ARBA" id="ARBA00020637"/>
    </source>
</evidence>
<evidence type="ECO:0000256" key="9">
    <source>
        <dbReference type="RuleBase" id="RU364144"/>
    </source>
</evidence>
<dbReference type="GO" id="GO:0016592">
    <property type="term" value="C:mediator complex"/>
    <property type="evidence" value="ECO:0007669"/>
    <property type="project" value="InterPro"/>
</dbReference>
<dbReference type="GO" id="GO:0006357">
    <property type="term" value="P:regulation of transcription by RNA polymerase II"/>
    <property type="evidence" value="ECO:0007669"/>
    <property type="project" value="InterPro"/>
</dbReference>
<evidence type="ECO:0000256" key="10">
    <source>
        <dbReference type="SAM" id="MobiDB-lite"/>
    </source>
</evidence>
<dbReference type="GO" id="GO:0003712">
    <property type="term" value="F:transcription coregulator activity"/>
    <property type="evidence" value="ECO:0007669"/>
    <property type="project" value="InterPro"/>
</dbReference>
<dbReference type="EMBL" id="KL584753">
    <property type="protein sequence ID" value="KEQ97961.1"/>
    <property type="molecule type" value="Genomic_DNA"/>
</dbReference>
<dbReference type="Pfam" id="PF10232">
    <property type="entry name" value="Med8"/>
    <property type="match status" value="1"/>
</dbReference>
<dbReference type="OMA" id="WAPIEAN"/>
<evidence type="ECO:0000256" key="4">
    <source>
        <dbReference type="ARBA" id="ARBA00023015"/>
    </source>
</evidence>
<dbReference type="RefSeq" id="XP_013346453.1">
    <property type="nucleotide sequence ID" value="XM_013490999.1"/>
</dbReference>
<keyword evidence="5 9" id="KW-0010">Activator</keyword>
<accession>A0A074ZHC1</accession>
<organism evidence="11 12">
    <name type="scientific">Aureobasidium subglaciale (strain EXF-2481)</name>
    <name type="common">Aureobasidium pullulans var. subglaciale</name>
    <dbReference type="NCBI Taxonomy" id="1043005"/>
    <lineage>
        <taxon>Eukaryota</taxon>
        <taxon>Fungi</taxon>
        <taxon>Dikarya</taxon>
        <taxon>Ascomycota</taxon>
        <taxon>Pezizomycotina</taxon>
        <taxon>Dothideomycetes</taxon>
        <taxon>Dothideomycetidae</taxon>
        <taxon>Dothideales</taxon>
        <taxon>Saccotheciaceae</taxon>
        <taxon>Aureobasidium</taxon>
    </lineage>
</organism>
<comment type="function">
    <text evidence="9">Component of the Mediator complex, a coactivator involved in the regulated transcription of nearly all RNA polymerase II-dependent genes. Mediator functions as a bridge to convey information from gene-specific regulatory proteins to the basal RNA polymerase II transcription machinery. Mediator is recruited to promoters by direct interactions with regulatory proteins and serves as a scaffold for the assembly of a functional preinitiation complex with RNA polymerase II and the general transcription factors.</text>
</comment>
<keyword evidence="6 9" id="KW-0804">Transcription</keyword>
<dbReference type="GO" id="GO:0000978">
    <property type="term" value="F:RNA polymerase II cis-regulatory region sequence-specific DNA binding"/>
    <property type="evidence" value="ECO:0007669"/>
    <property type="project" value="TreeGrafter"/>
</dbReference>
<reference evidence="11 12" key="1">
    <citation type="journal article" date="2014" name="BMC Genomics">
        <title>Genome sequencing of four Aureobasidium pullulans varieties: biotechnological potential, stress tolerance, and description of new species.</title>
        <authorList>
            <person name="Gostin Ar C."/>
            <person name="Ohm R.A."/>
            <person name="Kogej T."/>
            <person name="Sonjak S."/>
            <person name="Turk M."/>
            <person name="Zajc J."/>
            <person name="Zalar P."/>
            <person name="Grube M."/>
            <person name="Sun H."/>
            <person name="Han J."/>
            <person name="Sharma A."/>
            <person name="Chiniquy J."/>
            <person name="Ngan C.Y."/>
            <person name="Lipzen A."/>
            <person name="Barry K."/>
            <person name="Grigoriev I.V."/>
            <person name="Gunde-Cimerman N."/>
        </authorList>
    </citation>
    <scope>NUCLEOTIDE SEQUENCE [LARGE SCALE GENOMIC DNA]</scope>
    <source>
        <strain evidence="11 12">EXF-2481</strain>
    </source>
</reference>
<dbReference type="OrthoDB" id="5329317at2759"/>
<proteinExistence type="inferred from homology"/>
<feature type="compositionally biased region" description="Basic and acidic residues" evidence="10">
    <location>
        <begin position="204"/>
        <end position="215"/>
    </location>
</feature>
<dbReference type="PANTHER" id="PTHR13074">
    <property type="entry name" value="MEDIATOR OF RNA POLYMERASE II TRANSCRIPTION SUBUNIT 8"/>
    <property type="match status" value="1"/>
</dbReference>
<dbReference type="InParanoid" id="A0A074ZHC1"/>
<dbReference type="InterPro" id="IPR019364">
    <property type="entry name" value="Mediatior_Med8_fun/met"/>
</dbReference>
<dbReference type="Gene3D" id="1.20.58.1710">
    <property type="match status" value="1"/>
</dbReference>
<dbReference type="PANTHER" id="PTHR13074:SF9">
    <property type="entry name" value="MEDIATOR OF RNA POLYMERASE II TRANSCRIPTION SUBUNIT 8"/>
    <property type="match status" value="1"/>
</dbReference>
<protein>
    <recommendedName>
        <fullName evidence="3 9">Mediator of RNA polymerase II transcription subunit 8</fullName>
    </recommendedName>
    <alternativeName>
        <fullName evidence="8 9">Mediator complex subunit 8</fullName>
    </alternativeName>
</protein>
<evidence type="ECO:0000256" key="6">
    <source>
        <dbReference type="ARBA" id="ARBA00023163"/>
    </source>
</evidence>
<feature type="region of interest" description="Disordered" evidence="10">
    <location>
        <begin position="111"/>
        <end position="138"/>
    </location>
</feature>
<keyword evidence="7 9" id="KW-0539">Nucleus</keyword>